<proteinExistence type="predicted"/>
<evidence type="ECO:0000313" key="1">
    <source>
        <dbReference type="EMBL" id="GAF85659.1"/>
    </source>
</evidence>
<dbReference type="EMBL" id="BARS01003750">
    <property type="protein sequence ID" value="GAF85659.1"/>
    <property type="molecule type" value="Genomic_DNA"/>
</dbReference>
<accession>X0SXE5</accession>
<sequence length="86" mass="9884">IRKPKKIQKRKSMSVRVLEKFIGPSLIILICLFPAYSLADEVRVNVLVAIIMHPPIEPDFGEPIEDLIFHGFRLADDNNKEKEKDV</sequence>
<dbReference type="AlphaFoldDB" id="X0SXE5"/>
<organism evidence="1">
    <name type="scientific">marine sediment metagenome</name>
    <dbReference type="NCBI Taxonomy" id="412755"/>
    <lineage>
        <taxon>unclassified sequences</taxon>
        <taxon>metagenomes</taxon>
        <taxon>ecological metagenomes</taxon>
    </lineage>
</organism>
<gene>
    <name evidence="1" type="ORF">S01H1_07265</name>
</gene>
<reference evidence="1" key="1">
    <citation type="journal article" date="2014" name="Front. Microbiol.">
        <title>High frequency of phylogenetically diverse reductive dehalogenase-homologous genes in deep subseafloor sedimentary metagenomes.</title>
        <authorList>
            <person name="Kawai M."/>
            <person name="Futagami T."/>
            <person name="Toyoda A."/>
            <person name="Takaki Y."/>
            <person name="Nishi S."/>
            <person name="Hori S."/>
            <person name="Arai W."/>
            <person name="Tsubouchi T."/>
            <person name="Morono Y."/>
            <person name="Uchiyama I."/>
            <person name="Ito T."/>
            <person name="Fujiyama A."/>
            <person name="Inagaki F."/>
            <person name="Takami H."/>
        </authorList>
    </citation>
    <scope>NUCLEOTIDE SEQUENCE</scope>
    <source>
        <strain evidence="1">Expedition CK06-06</strain>
    </source>
</reference>
<feature type="non-terminal residue" evidence="1">
    <location>
        <position position="1"/>
    </location>
</feature>
<comment type="caution">
    <text evidence="1">The sequence shown here is derived from an EMBL/GenBank/DDBJ whole genome shotgun (WGS) entry which is preliminary data.</text>
</comment>
<protein>
    <submittedName>
        <fullName evidence="1">Uncharacterized protein</fullName>
    </submittedName>
</protein>
<name>X0SXE5_9ZZZZ</name>